<gene>
    <name evidence="2" type="ORF">E9228_001461</name>
</gene>
<dbReference type="EMBL" id="JAAOYO010000002">
    <property type="protein sequence ID" value="NII40825.1"/>
    <property type="molecule type" value="Genomic_DNA"/>
</dbReference>
<organism evidence="2 3">
    <name type="scientific">Curtobacterium salicis</name>
    <dbReference type="NCBI Taxonomy" id="1779862"/>
    <lineage>
        <taxon>Bacteria</taxon>
        <taxon>Bacillati</taxon>
        <taxon>Actinomycetota</taxon>
        <taxon>Actinomycetes</taxon>
        <taxon>Micrococcales</taxon>
        <taxon>Microbacteriaceae</taxon>
        <taxon>Curtobacterium</taxon>
    </lineage>
</organism>
<evidence type="ECO:0000256" key="1">
    <source>
        <dbReference type="SAM" id="SignalP"/>
    </source>
</evidence>
<evidence type="ECO:0000313" key="3">
    <source>
        <dbReference type="Proteomes" id="UP001318300"/>
    </source>
</evidence>
<comment type="caution">
    <text evidence="2">The sequence shown here is derived from an EMBL/GenBank/DDBJ whole genome shotgun (WGS) entry which is preliminary data.</text>
</comment>
<feature type="chain" id="PRO_5046167860" description="DUF4333 domain-containing protein" evidence="1">
    <location>
        <begin position="30"/>
        <end position="110"/>
    </location>
</feature>
<dbReference type="Proteomes" id="UP001318300">
    <property type="component" value="Unassembled WGS sequence"/>
</dbReference>
<sequence>MQIKHVMGAALGAAVLATTLAGCTASASAYRTVSPESFESTVVKALQEISDATPEVDCGDEDIALKDGDQVHCDVNTKGYDVVYDSVVTISTKGAEDYSVHVEVDEQPKS</sequence>
<reference evidence="2 3" key="1">
    <citation type="submission" date="2020-03" db="EMBL/GenBank/DDBJ databases">
        <title>Above-ground endophytic microbial communities from plants in different locations in the United States.</title>
        <authorList>
            <person name="Frank C."/>
        </authorList>
    </citation>
    <scope>NUCLEOTIDE SEQUENCE [LARGE SCALE GENOMIC DNA]</scope>
    <source>
        <strain evidence="2 3">WW7</strain>
    </source>
</reference>
<protein>
    <recommendedName>
        <fullName evidence="4">DUF4333 domain-containing protein</fullName>
    </recommendedName>
</protein>
<proteinExistence type="predicted"/>
<keyword evidence="3" id="KW-1185">Reference proteome</keyword>
<evidence type="ECO:0008006" key="4">
    <source>
        <dbReference type="Google" id="ProtNLM"/>
    </source>
</evidence>
<keyword evidence="1" id="KW-0732">Signal</keyword>
<evidence type="ECO:0000313" key="2">
    <source>
        <dbReference type="EMBL" id="NII40825.1"/>
    </source>
</evidence>
<dbReference type="RefSeq" id="WP_166779896.1">
    <property type="nucleotide sequence ID" value="NZ_JAAOYO010000002.1"/>
</dbReference>
<name>A0ABX0T5Q4_9MICO</name>
<accession>A0ABX0T5Q4</accession>
<feature type="signal peptide" evidence="1">
    <location>
        <begin position="1"/>
        <end position="29"/>
    </location>
</feature>
<dbReference type="PROSITE" id="PS51257">
    <property type="entry name" value="PROKAR_LIPOPROTEIN"/>
    <property type="match status" value="1"/>
</dbReference>